<dbReference type="Proteomes" id="UP000269001">
    <property type="component" value="Unassembled WGS sequence"/>
</dbReference>
<sequence>MKENRKKSVDVRVRVSIDLHERLKAKSKNDERSMNYLTNKAIELFLEQKGAKA</sequence>
<gene>
    <name evidence="1" type="ORF">D7V21_05260</name>
</gene>
<keyword evidence="2" id="KW-1185">Reference proteome</keyword>
<dbReference type="RefSeq" id="WP_120369472.1">
    <property type="nucleotide sequence ID" value="NZ_RAXU01000004.1"/>
</dbReference>
<dbReference type="InterPro" id="IPR013321">
    <property type="entry name" value="Arc_rbn_hlx_hlx"/>
</dbReference>
<proteinExistence type="predicted"/>
<dbReference type="EMBL" id="RAXU01000004">
    <property type="protein sequence ID" value="RKG35190.1"/>
    <property type="molecule type" value="Genomic_DNA"/>
</dbReference>
<evidence type="ECO:0000313" key="1">
    <source>
        <dbReference type="EMBL" id="RKG35190.1"/>
    </source>
</evidence>
<organism evidence="1 2">
    <name type="scientific">Acinetobacter guerrae</name>
    <dbReference type="NCBI Taxonomy" id="1843371"/>
    <lineage>
        <taxon>Bacteria</taxon>
        <taxon>Pseudomonadati</taxon>
        <taxon>Pseudomonadota</taxon>
        <taxon>Gammaproteobacteria</taxon>
        <taxon>Moraxellales</taxon>
        <taxon>Moraxellaceae</taxon>
        <taxon>Acinetobacter</taxon>
    </lineage>
</organism>
<reference evidence="1 2" key="1">
    <citation type="submission" date="2018-09" db="EMBL/GenBank/DDBJ databases">
        <title>The draft genome of Acinetobacter spp. strains.</title>
        <authorList>
            <person name="Qin J."/>
            <person name="Feng Y."/>
            <person name="Zong Z."/>
        </authorList>
    </citation>
    <scope>NUCLEOTIDE SEQUENCE [LARGE SCALE GENOMIC DNA]</scope>
    <source>
        <strain evidence="1 2">WCHAc060096</strain>
    </source>
</reference>
<protein>
    <submittedName>
        <fullName evidence="1">Toxin-antitoxin system HicB family antitoxin</fullName>
    </submittedName>
</protein>
<dbReference type="GO" id="GO:0006355">
    <property type="term" value="P:regulation of DNA-templated transcription"/>
    <property type="evidence" value="ECO:0007669"/>
    <property type="project" value="InterPro"/>
</dbReference>
<evidence type="ECO:0000313" key="2">
    <source>
        <dbReference type="Proteomes" id="UP000269001"/>
    </source>
</evidence>
<name>A0A3A8EWX0_9GAMM</name>
<accession>A0A3A8EWX0</accession>
<dbReference type="InterPro" id="IPR010985">
    <property type="entry name" value="Ribbon_hlx_hlx"/>
</dbReference>
<dbReference type="AlphaFoldDB" id="A0A3A8EWX0"/>
<dbReference type="SUPFAM" id="SSF47598">
    <property type="entry name" value="Ribbon-helix-helix"/>
    <property type="match status" value="1"/>
</dbReference>
<dbReference type="Gene3D" id="1.10.1220.10">
    <property type="entry name" value="Met repressor-like"/>
    <property type="match status" value="1"/>
</dbReference>
<comment type="caution">
    <text evidence="1">The sequence shown here is derived from an EMBL/GenBank/DDBJ whole genome shotgun (WGS) entry which is preliminary data.</text>
</comment>